<name>A0A220UKB2_9GAMM</name>
<dbReference type="EMBL" id="CP022358">
    <property type="protein sequence ID" value="ASK68589.1"/>
    <property type="molecule type" value="Genomic_DNA"/>
</dbReference>
<dbReference type="PANTHER" id="PTHR40053">
    <property type="entry name" value="SPORULATION-CONTROL PROTEIN SPO0M"/>
    <property type="match status" value="1"/>
</dbReference>
<dbReference type="Pfam" id="PF07070">
    <property type="entry name" value="Spo0M"/>
    <property type="match status" value="1"/>
</dbReference>
<gene>
    <name evidence="1" type="ORF">CF168_06705</name>
</gene>
<dbReference type="AlphaFoldDB" id="A0A220UKB2"/>
<dbReference type="PANTHER" id="PTHR40053:SF1">
    <property type="entry name" value="SPORULATION-CONTROL PROTEIN SPO0M"/>
    <property type="match status" value="1"/>
</dbReference>
<evidence type="ECO:0000313" key="2">
    <source>
        <dbReference type="Proteomes" id="UP000198367"/>
    </source>
</evidence>
<protein>
    <submittedName>
        <fullName evidence="1">Sporulation control protein Spo0M</fullName>
    </submittedName>
</protein>
<keyword evidence="2" id="KW-1185">Reference proteome</keyword>
<organism evidence="1 2">
    <name type="scientific">Shewanella bicestrii</name>
    <dbReference type="NCBI Taxonomy" id="2018305"/>
    <lineage>
        <taxon>Bacteria</taxon>
        <taxon>Pseudomonadati</taxon>
        <taxon>Pseudomonadota</taxon>
        <taxon>Gammaproteobacteria</taxon>
        <taxon>Alteromonadales</taxon>
        <taxon>Shewanellaceae</taxon>
        <taxon>Shewanella</taxon>
    </lineage>
</organism>
<accession>A0A220UKB2</accession>
<reference evidence="1 2" key="1">
    <citation type="submission" date="2017-07" db="EMBL/GenBank/DDBJ databases">
        <title>Phenotypical and genomic characterization of a clinical isolate of Shewanella bicestrii sp. nov. producing an extended-spectrum beta-lactamase and a new oxacillinase variant.</title>
        <authorList>
            <person name="Jousset A.B."/>
            <person name="Bonnin R.A."/>
            <person name="Girlich D."/>
            <person name="Dabos L."/>
            <person name="Potron A."/>
            <person name="Dortet L."/>
            <person name="Glaser P."/>
            <person name="Naas T."/>
        </authorList>
    </citation>
    <scope>NUCLEOTIDE SEQUENCE [LARGE SCALE GENOMIC DNA]</scope>
    <source>
        <strain evidence="1 2">JAB-1</strain>
    </source>
</reference>
<dbReference type="Proteomes" id="UP000198367">
    <property type="component" value="Chromosome"/>
</dbReference>
<evidence type="ECO:0000313" key="1">
    <source>
        <dbReference type="EMBL" id="ASK68589.1"/>
    </source>
</evidence>
<dbReference type="KEGG" id="sbj:CF168_06705"/>
<dbReference type="InterPro" id="IPR009776">
    <property type="entry name" value="Spore_0_M"/>
</dbReference>
<proteinExistence type="predicted"/>
<sequence>MFKKLLASVGIGGATVDTQLIDNRLLPGQIFNATIVVKGGNVPQQISGLDLALMTKVKVSSDNGDYFKNHRLASWRLTESFEIQAGEIREIPFSGKLHPETPFTQLPVRNNQSQVWLQTGVDIDTALDPSDIDALVIMPTAIAEHVLKAMDGLGFVLVKADVEQGFLNTRAFRSTSGCYQELEFKPRNMGFNRLREIEVSLVCDAEQTHVLLELDRAFRGDGYLYFSLPNNATLSQVQEIFRANLG</sequence>
<dbReference type="RefSeq" id="WP_086902358.1">
    <property type="nucleotide sequence ID" value="NZ_CP022358.1"/>
</dbReference>